<dbReference type="Proteomes" id="UP001152797">
    <property type="component" value="Unassembled WGS sequence"/>
</dbReference>
<feature type="compositionally biased region" description="Basic and acidic residues" evidence="2">
    <location>
        <begin position="177"/>
        <end position="186"/>
    </location>
</feature>
<feature type="region of interest" description="Disordered" evidence="2">
    <location>
        <begin position="282"/>
        <end position="335"/>
    </location>
</feature>
<comment type="caution">
    <text evidence="4">The sequence shown here is derived from an EMBL/GenBank/DDBJ whole genome shotgun (WGS) entry which is preliminary data.</text>
</comment>
<keyword evidence="1" id="KW-0479">Metal-binding</keyword>
<name>A0A9P1CQ00_9DINO</name>
<gene>
    <name evidence="4" type="ORF">C1SCF055_LOCUS21654</name>
</gene>
<proteinExistence type="predicted"/>
<dbReference type="EMBL" id="CAMXCT030002026">
    <property type="protein sequence ID" value="CAL4782365.1"/>
    <property type="molecule type" value="Genomic_DNA"/>
</dbReference>
<dbReference type="EMBL" id="CAMXCT010002026">
    <property type="protein sequence ID" value="CAI3995053.1"/>
    <property type="molecule type" value="Genomic_DNA"/>
</dbReference>
<evidence type="ECO:0000256" key="1">
    <source>
        <dbReference type="PROSITE-ProRule" id="PRU00723"/>
    </source>
</evidence>
<dbReference type="InterPro" id="IPR000571">
    <property type="entry name" value="Znf_CCCH"/>
</dbReference>
<dbReference type="GO" id="GO:0008270">
    <property type="term" value="F:zinc ion binding"/>
    <property type="evidence" value="ECO:0007669"/>
    <property type="project" value="UniProtKB-KW"/>
</dbReference>
<feature type="domain" description="C3H1-type" evidence="3">
    <location>
        <begin position="218"/>
        <end position="244"/>
    </location>
</feature>
<keyword evidence="6" id="KW-1185">Reference proteome</keyword>
<evidence type="ECO:0000313" key="4">
    <source>
        <dbReference type="EMBL" id="CAI3995053.1"/>
    </source>
</evidence>
<feature type="region of interest" description="Disordered" evidence="2">
    <location>
        <begin position="117"/>
        <end position="191"/>
    </location>
</feature>
<feature type="region of interest" description="Disordered" evidence="2">
    <location>
        <begin position="66"/>
        <end position="88"/>
    </location>
</feature>
<keyword evidence="1" id="KW-0862">Zinc</keyword>
<accession>A0A9P1CQ00</accession>
<evidence type="ECO:0000313" key="5">
    <source>
        <dbReference type="EMBL" id="CAL4782365.1"/>
    </source>
</evidence>
<dbReference type="EMBL" id="CAMXCT020002026">
    <property type="protein sequence ID" value="CAL1148428.1"/>
    <property type="molecule type" value="Genomic_DNA"/>
</dbReference>
<dbReference type="InterPro" id="IPR036691">
    <property type="entry name" value="Endo/exonu/phosph_ase_sf"/>
</dbReference>
<feature type="zinc finger region" description="C3H1-type" evidence="1">
    <location>
        <begin position="218"/>
        <end position="244"/>
    </location>
</feature>
<protein>
    <submittedName>
        <fullName evidence="5">C3H1-type domain-containing protein</fullName>
    </submittedName>
</protein>
<sequence length="1280" mass="141038">MRLAFQVMSCHVIDESEAIMVPPEWPVLSPTRSRSPKRGVLRPTIAPHLAPSSHVHVPMKWAEVCKTESESESGQCDSPSPREDPRPRCGRMALQEIQLPQVGSWSEAKMGDLKLKVVPDDSSSGECSPEPGVRLPRFARHRPLPPPPPPRPTTPQRTRPRPVGGALEDQRSMSPFGKEKAPRRGADSGGFKSWGAFGMAKTPEDGAAFAKARLKALLPGKQICFFYLSGKCSGENCSWYHPEEREVKEEVRCLMRMIPCKSGLLCQVRGCVFGHWDEEKQEPSGAQECSSDAGSGSQDSGASVTSCSTSDRSTMTSSDCEESEEPDEPEPSRQQFLQTKVAPALIFQGPGFCVLSKPAGWSASMSRSGAEDDSERPVGLKEVMCSGRVEPLMRHPAAPVGSWKPLLSPSPMTSGPALMVQTSKARRRLARAFQTGRVVTYSLALVPGKMDLAQTSAACRRPDGVAEVLALADLHRVSKEDWGGEASCESYTLVLVKAAGSALGGERRLLQLAWGKAAVGDTENGGIGTDQGLGGRPFFHTLATVLADPWWWADTTYPAVMVCHLPEDLCGALAQLEVSLPPLQEGGEKADEQAEREVASAAAIGISIKEALLKMGLLPAELTASLGVPPECGIAAEKLPQADPAPYGMARWTTPRWADDVPRCRWVLSFILQVLARAEVYQLSYGTDGWIQLRALFWRFPQLQEASFGTVHWVARLAVKDPTRAVEAKIVNGYVSVRRVSGAQRLQAFVEDYASSFDPDTELSVAELMSNSHVKKLFNGSELPQGRPLLELIRSCALFEIDPKATALRLRPAAERFRLGLEQLFRQPPAALHGRLSERGTVSLSWLLRTFAHQLLGNLRFSPQQALEALSPSQELILNPKTLAVEPRGQLSLPESLADVPASRERMIYMSLTHGGRRRPQLHDQTWIQPAFGGLDFRIVRKLREILDFYMHPFSIQHNALLRHGAEQGSWAWPLKRLASQLPRVEVILAPVDLSLMPRLLQALCEEPGEYMEIVSNVLTKQPLVKPRYTPDFRMPVVRSSESWVPKHFAANYEERPQIPDDAAVILSYNLLCKQGPDHLALQSSGTEAFLRAPRLARQRWRFRVMRQLVAYQPDIICLQHVEAELSSPFCSRTEGMTGPVKLAKGGHLLNEIIKKLEEEDFDWCAAPGSTDWANAVFWKRSKWCLQNWDGFEGNKQVSLVPAMAMTDREPLTIGNMAAQCEKDFGENLESMQAMLPPWESASVLCAASGIDISDGARDILKKKELGVVSGSNRGQIQQV</sequence>
<feature type="compositionally biased region" description="Pro residues" evidence="2">
    <location>
        <begin position="144"/>
        <end position="153"/>
    </location>
</feature>
<evidence type="ECO:0000313" key="6">
    <source>
        <dbReference type="Proteomes" id="UP001152797"/>
    </source>
</evidence>
<feature type="compositionally biased region" description="Low complexity" evidence="2">
    <location>
        <begin position="290"/>
        <end position="318"/>
    </location>
</feature>
<dbReference type="OrthoDB" id="430036at2759"/>
<evidence type="ECO:0000259" key="3">
    <source>
        <dbReference type="PROSITE" id="PS50103"/>
    </source>
</evidence>
<dbReference type="Gene3D" id="3.60.10.10">
    <property type="entry name" value="Endonuclease/exonuclease/phosphatase"/>
    <property type="match status" value="1"/>
</dbReference>
<reference evidence="5 6" key="2">
    <citation type="submission" date="2024-05" db="EMBL/GenBank/DDBJ databases">
        <authorList>
            <person name="Chen Y."/>
            <person name="Shah S."/>
            <person name="Dougan E. K."/>
            <person name="Thang M."/>
            <person name="Chan C."/>
        </authorList>
    </citation>
    <scope>NUCLEOTIDE SEQUENCE [LARGE SCALE GENOMIC DNA]</scope>
</reference>
<dbReference type="PROSITE" id="PS50103">
    <property type="entry name" value="ZF_C3H1"/>
    <property type="match status" value="1"/>
</dbReference>
<organism evidence="4">
    <name type="scientific">Cladocopium goreaui</name>
    <dbReference type="NCBI Taxonomy" id="2562237"/>
    <lineage>
        <taxon>Eukaryota</taxon>
        <taxon>Sar</taxon>
        <taxon>Alveolata</taxon>
        <taxon>Dinophyceae</taxon>
        <taxon>Suessiales</taxon>
        <taxon>Symbiodiniaceae</taxon>
        <taxon>Cladocopium</taxon>
    </lineage>
</organism>
<dbReference type="AlphaFoldDB" id="A0A9P1CQ00"/>
<feature type="compositionally biased region" description="Acidic residues" evidence="2">
    <location>
        <begin position="319"/>
        <end position="329"/>
    </location>
</feature>
<evidence type="ECO:0000256" key="2">
    <source>
        <dbReference type="SAM" id="MobiDB-lite"/>
    </source>
</evidence>
<reference evidence="4" key="1">
    <citation type="submission" date="2022-10" db="EMBL/GenBank/DDBJ databases">
        <authorList>
            <person name="Chen Y."/>
            <person name="Dougan E. K."/>
            <person name="Chan C."/>
            <person name="Rhodes N."/>
            <person name="Thang M."/>
        </authorList>
    </citation>
    <scope>NUCLEOTIDE SEQUENCE</scope>
</reference>
<keyword evidence="1" id="KW-0863">Zinc-finger</keyword>